<dbReference type="SUPFAM" id="SSF46946">
    <property type="entry name" value="S13-like H2TH domain"/>
    <property type="match status" value="1"/>
</dbReference>
<dbReference type="InterPro" id="IPR018269">
    <property type="entry name" value="Ribosomal_uS13_CS"/>
</dbReference>
<name>A0A7C2YL54_9CREN</name>
<dbReference type="Proteomes" id="UP000885664">
    <property type="component" value="Unassembled WGS sequence"/>
</dbReference>
<dbReference type="Gene3D" id="1.10.8.50">
    <property type="match status" value="1"/>
</dbReference>
<evidence type="ECO:0000256" key="7">
    <source>
        <dbReference type="HAMAP-Rule" id="MF_01315"/>
    </source>
</evidence>
<evidence type="ECO:0000256" key="4">
    <source>
        <dbReference type="ARBA" id="ARBA00022980"/>
    </source>
</evidence>
<dbReference type="GO" id="GO:0005829">
    <property type="term" value="C:cytosol"/>
    <property type="evidence" value="ECO:0007669"/>
    <property type="project" value="TreeGrafter"/>
</dbReference>
<protein>
    <recommendedName>
        <fullName evidence="7">Small ribosomal subunit protein uS13</fullName>
    </recommendedName>
</protein>
<dbReference type="NCBIfam" id="NF003140">
    <property type="entry name" value="PRK04053.1"/>
    <property type="match status" value="1"/>
</dbReference>
<comment type="similarity">
    <text evidence="1 7 8">Belongs to the universal ribosomal protein uS13 family.</text>
</comment>
<evidence type="ECO:0000256" key="2">
    <source>
        <dbReference type="ARBA" id="ARBA00022730"/>
    </source>
</evidence>
<evidence type="ECO:0000256" key="5">
    <source>
        <dbReference type="ARBA" id="ARBA00023274"/>
    </source>
</evidence>
<comment type="caution">
    <text evidence="9">The sequence shown here is derived from an EMBL/GenBank/DDBJ whole genome shotgun (WGS) entry which is preliminary data.</text>
</comment>
<keyword evidence="4 7" id="KW-0689">Ribosomal protein</keyword>
<dbReference type="InterPro" id="IPR019977">
    <property type="entry name" value="Ribosomal_uS13_archaeal"/>
</dbReference>
<organism evidence="9">
    <name type="scientific">Fervidicoccus fontis</name>
    <dbReference type="NCBI Taxonomy" id="683846"/>
    <lineage>
        <taxon>Archaea</taxon>
        <taxon>Thermoproteota</taxon>
        <taxon>Thermoprotei</taxon>
        <taxon>Fervidicoccales</taxon>
        <taxon>Fervidicoccaceae</taxon>
        <taxon>Fervidicoccus</taxon>
    </lineage>
</organism>
<dbReference type="Gene3D" id="4.10.910.10">
    <property type="entry name" value="30s ribosomal protein s13, domain 2"/>
    <property type="match status" value="1"/>
</dbReference>
<comment type="subunit">
    <text evidence="6 7">Part of the 30S ribosomal subunit. Forms a loose heterodimer with protein S19. Forms two bridges to the 50S subunit in the 70S ribosome.</text>
</comment>
<keyword evidence="2 7" id="KW-0699">rRNA-binding</keyword>
<gene>
    <name evidence="7" type="primary">rps13</name>
    <name evidence="9" type="ORF">ENO36_01575</name>
</gene>
<dbReference type="FunFam" id="1.10.8.50:FF:000001">
    <property type="entry name" value="30S ribosomal protein S13"/>
    <property type="match status" value="1"/>
</dbReference>
<reference evidence="9" key="1">
    <citation type="journal article" date="2020" name="mSystems">
        <title>Genome- and Community-Level Interaction Insights into Carbon Utilization and Element Cycling Functions of Hydrothermarchaeota in Hydrothermal Sediment.</title>
        <authorList>
            <person name="Zhou Z."/>
            <person name="Liu Y."/>
            <person name="Xu W."/>
            <person name="Pan J."/>
            <person name="Luo Z.H."/>
            <person name="Li M."/>
        </authorList>
    </citation>
    <scope>NUCLEOTIDE SEQUENCE [LARGE SCALE GENOMIC DNA]</scope>
    <source>
        <strain evidence="9">SpSt-1259</strain>
    </source>
</reference>
<dbReference type="HAMAP" id="MF_01315">
    <property type="entry name" value="Ribosomal_uS13"/>
    <property type="match status" value="1"/>
</dbReference>
<dbReference type="AlphaFoldDB" id="A0A7C2YL54"/>
<keyword evidence="3 7" id="KW-0694">RNA-binding</keyword>
<dbReference type="PANTHER" id="PTHR10871:SF3">
    <property type="entry name" value="SMALL RIBOSOMAL SUBUNIT PROTEIN US13"/>
    <property type="match status" value="1"/>
</dbReference>
<evidence type="ECO:0000256" key="1">
    <source>
        <dbReference type="ARBA" id="ARBA00008080"/>
    </source>
</evidence>
<dbReference type="GO" id="GO:0019843">
    <property type="term" value="F:rRNA binding"/>
    <property type="evidence" value="ECO:0007669"/>
    <property type="project" value="UniProtKB-UniRule"/>
</dbReference>
<sequence>MSQTEGGFRYIVRVAGTDLDGRKKLAYGLAGIKGIGYTTAYTLLKSLGIDPEKRTGFLTEEEVEKIERAISQLSSEKILPDWMLNRRKDIETGENMHLIGSDLIFKVKQDIEREKKIKSWRGIRHSLGLKVRGQRTHTTGRLGVTVGVSKKKKQTQASQG</sequence>
<dbReference type="GO" id="GO:0003735">
    <property type="term" value="F:structural constituent of ribosome"/>
    <property type="evidence" value="ECO:0007669"/>
    <property type="project" value="InterPro"/>
</dbReference>
<dbReference type="PANTHER" id="PTHR10871">
    <property type="entry name" value="30S RIBOSOMAL PROTEIN S13/40S RIBOSOMAL PROTEIN S18"/>
    <property type="match status" value="1"/>
</dbReference>
<evidence type="ECO:0000256" key="6">
    <source>
        <dbReference type="ARBA" id="ARBA00063089"/>
    </source>
</evidence>
<dbReference type="InterPro" id="IPR027437">
    <property type="entry name" value="Rbsml_uS13_C"/>
</dbReference>
<evidence type="ECO:0000313" key="9">
    <source>
        <dbReference type="EMBL" id="HEU97532.1"/>
    </source>
</evidence>
<dbReference type="InterPro" id="IPR010979">
    <property type="entry name" value="Ribosomal_uS13-like_H2TH"/>
</dbReference>
<evidence type="ECO:0000256" key="3">
    <source>
        <dbReference type="ARBA" id="ARBA00022884"/>
    </source>
</evidence>
<evidence type="ECO:0000256" key="8">
    <source>
        <dbReference type="RuleBase" id="RU003830"/>
    </source>
</evidence>
<dbReference type="NCBIfam" id="TIGR03629">
    <property type="entry name" value="uS13_arch"/>
    <property type="match status" value="1"/>
</dbReference>
<dbReference type="InterPro" id="IPR001892">
    <property type="entry name" value="Ribosomal_uS13"/>
</dbReference>
<dbReference type="Pfam" id="PF00416">
    <property type="entry name" value="Ribosomal_S13"/>
    <property type="match status" value="1"/>
</dbReference>
<accession>A0A7C2YL54</accession>
<dbReference type="GO" id="GO:0006412">
    <property type="term" value="P:translation"/>
    <property type="evidence" value="ECO:0007669"/>
    <property type="project" value="UniProtKB-UniRule"/>
</dbReference>
<dbReference type="PROSITE" id="PS50159">
    <property type="entry name" value="RIBOSOMAL_S13_2"/>
    <property type="match status" value="1"/>
</dbReference>
<proteinExistence type="inferred from homology"/>
<dbReference type="PROSITE" id="PS00646">
    <property type="entry name" value="RIBOSOMAL_S13_1"/>
    <property type="match status" value="1"/>
</dbReference>
<dbReference type="GO" id="GO:0015935">
    <property type="term" value="C:small ribosomal subunit"/>
    <property type="evidence" value="ECO:0007669"/>
    <property type="project" value="TreeGrafter"/>
</dbReference>
<dbReference type="FunFam" id="4.10.910.10:FF:000002">
    <property type="entry name" value="40S ribosomal protein S18"/>
    <property type="match status" value="1"/>
</dbReference>
<dbReference type="PIRSF" id="PIRSF002134">
    <property type="entry name" value="Ribosomal_S13"/>
    <property type="match status" value="1"/>
</dbReference>
<comment type="function">
    <text evidence="7">Located at the top of the head of the 30S subunit, it contacts several helices of the 16S rRNA. In the 70S ribosome it contacts the 23S rRNA (bridge B1a) and protein L5 of the 50S subunit (bridge B1b), connecting the 2 subunits; these bridges are implicated in subunit movement.</text>
</comment>
<dbReference type="EMBL" id="DSFE01000038">
    <property type="protein sequence ID" value="HEU97532.1"/>
    <property type="molecule type" value="Genomic_DNA"/>
</dbReference>
<keyword evidence="5 7" id="KW-0687">Ribonucleoprotein</keyword>